<dbReference type="Proteomes" id="UP000199307">
    <property type="component" value="Unassembled WGS sequence"/>
</dbReference>
<reference evidence="2 3" key="1">
    <citation type="submission" date="2016-10" db="EMBL/GenBank/DDBJ databases">
        <authorList>
            <person name="Varghese N."/>
            <person name="Submissions S."/>
        </authorList>
    </citation>
    <scope>NUCLEOTIDE SEQUENCE [LARGE SCALE GENOMIC DNA]</scope>
    <source>
        <strain evidence="2 3">CGMCC 1.6859</strain>
    </source>
</reference>
<keyword evidence="1" id="KW-0732">Signal</keyword>
<feature type="chain" id="PRO_5045227304" evidence="1">
    <location>
        <begin position="19"/>
        <end position="143"/>
    </location>
</feature>
<dbReference type="EMBL" id="FMVC01000005">
    <property type="protein sequence ID" value="SCY78097.1"/>
    <property type="molecule type" value="Genomic_DNA"/>
</dbReference>
<sequence>MKKVTTILFILTSFTTFSQIISPNGNNIFYYNGMADVTFKYSDRGSGGRAFVHAPNNVLALNYAEDFAGGTLIGNNVYFKDNGNSFIYSGNFGIGTSTPAGTLDFKKLNSNLVFDLNTNDICKIISKGWNANIDLHTFQINGS</sequence>
<protein>
    <submittedName>
        <fullName evidence="2">Uncharacterized protein</fullName>
    </submittedName>
</protein>
<gene>
    <name evidence="2" type="ORF">SAMN02927916_3351</name>
</gene>
<feature type="signal peptide" evidence="1">
    <location>
        <begin position="1"/>
        <end position="18"/>
    </location>
</feature>
<proteinExistence type="predicted"/>
<evidence type="ECO:0000313" key="3">
    <source>
        <dbReference type="Proteomes" id="UP000199307"/>
    </source>
</evidence>
<accession>A0ABY0LYI4</accession>
<dbReference type="RefSeq" id="WP_091134159.1">
    <property type="nucleotide sequence ID" value="NZ_FMVC01000005.1"/>
</dbReference>
<name>A0ABY0LYI4_9FLAO</name>
<evidence type="ECO:0000256" key="1">
    <source>
        <dbReference type="SAM" id="SignalP"/>
    </source>
</evidence>
<evidence type="ECO:0000313" key="2">
    <source>
        <dbReference type="EMBL" id="SCY78097.1"/>
    </source>
</evidence>
<comment type="caution">
    <text evidence="2">The sequence shown here is derived from an EMBL/GenBank/DDBJ whole genome shotgun (WGS) entry which is preliminary data.</text>
</comment>
<organism evidence="2 3">
    <name type="scientific">Flavobacterium anhuiense</name>
    <dbReference type="NCBI Taxonomy" id="459526"/>
    <lineage>
        <taxon>Bacteria</taxon>
        <taxon>Pseudomonadati</taxon>
        <taxon>Bacteroidota</taxon>
        <taxon>Flavobacteriia</taxon>
        <taxon>Flavobacteriales</taxon>
        <taxon>Flavobacteriaceae</taxon>
        <taxon>Flavobacterium</taxon>
    </lineage>
</organism>
<keyword evidence="3" id="KW-1185">Reference proteome</keyword>